<gene>
    <name evidence="1" type="ORF">BDN72DRAFT_794296</name>
</gene>
<dbReference type="EMBL" id="ML208301">
    <property type="protein sequence ID" value="TFK71228.1"/>
    <property type="molecule type" value="Genomic_DNA"/>
</dbReference>
<organism evidence="1 2">
    <name type="scientific">Pluteus cervinus</name>
    <dbReference type="NCBI Taxonomy" id="181527"/>
    <lineage>
        <taxon>Eukaryota</taxon>
        <taxon>Fungi</taxon>
        <taxon>Dikarya</taxon>
        <taxon>Basidiomycota</taxon>
        <taxon>Agaricomycotina</taxon>
        <taxon>Agaricomycetes</taxon>
        <taxon>Agaricomycetidae</taxon>
        <taxon>Agaricales</taxon>
        <taxon>Pluteineae</taxon>
        <taxon>Pluteaceae</taxon>
        <taxon>Pluteus</taxon>
    </lineage>
</organism>
<name>A0ACD3AZ15_9AGAR</name>
<protein>
    <submittedName>
        <fullName evidence="1">Zf-DHHC-domain-containing protein</fullName>
    </submittedName>
</protein>
<dbReference type="Proteomes" id="UP000308600">
    <property type="component" value="Unassembled WGS sequence"/>
</dbReference>
<sequence>MPNPQQVELADTPHSQDQTCCGVVEEVKTQAREKRASRSKPQPWVVRKLMVAISLAIIGYVAYVYIGRFCLEMITEDGKALSNRKVGISLLAVFSVLLLWTLWAYMKVVVTPPGYAKDHLPKQERPILPTRPASWRSIDQDMEMNLPSGHQPQPSFSTNLSHGRHRSESIGGPSYEAMTMHENDDNPEGQSSKNTLTNPPHLLHQQKSDQMMNTFDDIPPLPEEAPEASTPVTTDSRDARLDQVLKVPSIKRRPHISRRPSSTPILRPEHRYCSRDELIKPFRAHHCRACGTCVLKYDHHCPWIGQCVGARNHKFFVNFLEACSVFAFYVFGTALAFSIHGAMSRNIDIDVQYIVLIAIAALFAFFTSSLLLSHINLIWLGQSTVESVQMRQVRERESRALSRAFSWWECREKGRAQQEWDEEWGVMATEGNIWWLGSGRRGWEDVMGKSRWGWFLPVGRSQTDGLSYPVNPRFDHLGILRRRVEWPESLR</sequence>
<reference evidence="1 2" key="1">
    <citation type="journal article" date="2019" name="Nat. Ecol. Evol.">
        <title>Megaphylogeny resolves global patterns of mushroom evolution.</title>
        <authorList>
            <person name="Varga T."/>
            <person name="Krizsan K."/>
            <person name="Foldi C."/>
            <person name="Dima B."/>
            <person name="Sanchez-Garcia M."/>
            <person name="Sanchez-Ramirez S."/>
            <person name="Szollosi G.J."/>
            <person name="Szarkandi J.G."/>
            <person name="Papp V."/>
            <person name="Albert L."/>
            <person name="Andreopoulos W."/>
            <person name="Angelini C."/>
            <person name="Antonin V."/>
            <person name="Barry K.W."/>
            <person name="Bougher N.L."/>
            <person name="Buchanan P."/>
            <person name="Buyck B."/>
            <person name="Bense V."/>
            <person name="Catcheside P."/>
            <person name="Chovatia M."/>
            <person name="Cooper J."/>
            <person name="Damon W."/>
            <person name="Desjardin D."/>
            <person name="Finy P."/>
            <person name="Geml J."/>
            <person name="Haridas S."/>
            <person name="Hughes K."/>
            <person name="Justo A."/>
            <person name="Karasinski D."/>
            <person name="Kautmanova I."/>
            <person name="Kiss B."/>
            <person name="Kocsube S."/>
            <person name="Kotiranta H."/>
            <person name="LaButti K.M."/>
            <person name="Lechner B.E."/>
            <person name="Liimatainen K."/>
            <person name="Lipzen A."/>
            <person name="Lukacs Z."/>
            <person name="Mihaltcheva S."/>
            <person name="Morgado L.N."/>
            <person name="Niskanen T."/>
            <person name="Noordeloos M.E."/>
            <person name="Ohm R.A."/>
            <person name="Ortiz-Santana B."/>
            <person name="Ovrebo C."/>
            <person name="Racz N."/>
            <person name="Riley R."/>
            <person name="Savchenko A."/>
            <person name="Shiryaev A."/>
            <person name="Soop K."/>
            <person name="Spirin V."/>
            <person name="Szebenyi C."/>
            <person name="Tomsovsky M."/>
            <person name="Tulloss R.E."/>
            <person name="Uehling J."/>
            <person name="Grigoriev I.V."/>
            <person name="Vagvolgyi C."/>
            <person name="Papp T."/>
            <person name="Martin F.M."/>
            <person name="Miettinen O."/>
            <person name="Hibbett D.S."/>
            <person name="Nagy L.G."/>
        </authorList>
    </citation>
    <scope>NUCLEOTIDE SEQUENCE [LARGE SCALE GENOMIC DNA]</scope>
    <source>
        <strain evidence="1 2">NL-1719</strain>
    </source>
</reference>
<proteinExistence type="predicted"/>
<keyword evidence="2" id="KW-1185">Reference proteome</keyword>
<evidence type="ECO:0000313" key="1">
    <source>
        <dbReference type="EMBL" id="TFK71228.1"/>
    </source>
</evidence>
<accession>A0ACD3AZ15</accession>
<evidence type="ECO:0000313" key="2">
    <source>
        <dbReference type="Proteomes" id="UP000308600"/>
    </source>
</evidence>